<accession>A0A2N9X5Z7</accession>
<evidence type="ECO:0000313" key="2">
    <source>
        <dbReference type="Proteomes" id="UP000230202"/>
    </source>
</evidence>
<dbReference type="RefSeq" id="WP_100152495.1">
    <property type="nucleotide sequence ID" value="NZ_MEIL01000029.1"/>
</dbReference>
<proteinExistence type="predicted"/>
<gene>
    <name evidence="1" type="ORF">BHC54_08745</name>
</gene>
<dbReference type="Proteomes" id="UP000230202">
    <property type="component" value="Unassembled WGS sequence"/>
</dbReference>
<keyword evidence="2" id="KW-1185">Reference proteome</keyword>
<protein>
    <submittedName>
        <fullName evidence="1">Uncharacterized protein</fullName>
    </submittedName>
</protein>
<evidence type="ECO:0000313" key="1">
    <source>
        <dbReference type="EMBL" id="PIT38600.1"/>
    </source>
</evidence>
<reference evidence="1" key="1">
    <citation type="journal article" date="2017" name="MBio">
        <title>Type VI secretion-mediated competition in the bee gut microbiome.</title>
        <authorList>
            <person name="Steele M.I."/>
            <person name="Kwong W.K."/>
            <person name="Powell J.E."/>
            <person name="Whiteley M."/>
            <person name="Moran N.A."/>
        </authorList>
    </citation>
    <scope>NUCLEOTIDE SEQUENCE [LARGE SCALE GENOMIC DNA]</scope>
    <source>
        <strain evidence="1">WkB273</strain>
    </source>
</reference>
<name>A0A2N9X5Z7_9NEIS</name>
<dbReference type="EMBL" id="MEIL01000029">
    <property type="protein sequence ID" value="PIT38600.1"/>
    <property type="molecule type" value="Genomic_DNA"/>
</dbReference>
<comment type="caution">
    <text evidence="1">The sequence shown here is derived from an EMBL/GenBank/DDBJ whole genome shotgun (WGS) entry which is preliminary data.</text>
</comment>
<organism evidence="1 2">
    <name type="scientific">Snodgrassella alvi</name>
    <dbReference type="NCBI Taxonomy" id="1196083"/>
    <lineage>
        <taxon>Bacteria</taxon>
        <taxon>Pseudomonadati</taxon>
        <taxon>Pseudomonadota</taxon>
        <taxon>Betaproteobacteria</taxon>
        <taxon>Neisseriales</taxon>
        <taxon>Neisseriaceae</taxon>
        <taxon>Snodgrassella</taxon>
    </lineage>
</organism>
<sequence>MIKDPVIAEEIRDLMFKITTDLNQTLFKVQDCCPEEEFRAYRRVVGRIMGEMLDFLEPAFKEHPELKPKEWD</sequence>
<dbReference type="AlphaFoldDB" id="A0A2N9X5Z7"/>